<keyword evidence="2" id="KW-1185">Reference proteome</keyword>
<accession>I3Z638</accession>
<dbReference type="eggNOG" id="ENOG502Z7ZR">
    <property type="taxonomic scope" value="Bacteria"/>
</dbReference>
<dbReference type="STRING" id="866536.Belba_2139"/>
<dbReference type="AlphaFoldDB" id="I3Z638"/>
<dbReference type="Proteomes" id="UP000006050">
    <property type="component" value="Chromosome"/>
</dbReference>
<dbReference type="PATRIC" id="fig|866536.3.peg.2202"/>
<sequence>MKYEDIKKVIESCHLNFLIGSGASKPFLNTLTDIEKALDNLQKKVGLNEEQDDESVLKLIEVSIKYYYFKNCIQRNIELLAINDKSNETLNTYLDLLQSIQTILVKRSTNIISKQVNLFTTNMDVFLDVALEKLGYSINDGFSGRMNPKFGTENFHNIINKVSSHYEYQSTVPLFNLFKLHGSLNWILNKKNETIYFDGALSVTKNLTDIQFNEGELIECFDDEGKYIGLSEAYIKVTEKENSAGLKDKLNLFLSTYDELIMVNPNKDKFEETTLKYSYYELLRMYSNNLERENSILLVSGFSFADEHICKITTRVAKANPTLLILIFAYDDNAEQEITARLGTAANIIYLPRENGDFFLRTVNEFYIGKLAKELISPSKEKAEKKADGH</sequence>
<dbReference type="EMBL" id="CP003281">
    <property type="protein sequence ID" value="AFL84706.1"/>
    <property type="molecule type" value="Genomic_DNA"/>
</dbReference>
<evidence type="ECO:0000313" key="1">
    <source>
        <dbReference type="EMBL" id="AFL84706.1"/>
    </source>
</evidence>
<dbReference type="KEGG" id="bbd:Belba_2139"/>
<protein>
    <submittedName>
        <fullName evidence="1">Uncharacterized protein</fullName>
    </submittedName>
</protein>
<dbReference type="RefSeq" id="WP_014772670.1">
    <property type="nucleotide sequence ID" value="NC_018010.1"/>
</dbReference>
<reference evidence="2" key="1">
    <citation type="submission" date="2012-06" db="EMBL/GenBank/DDBJ databases">
        <title>The complete genome of Belliella baltica DSM 15883.</title>
        <authorList>
            <person name="Lucas S."/>
            <person name="Copeland A."/>
            <person name="Lapidus A."/>
            <person name="Goodwin L."/>
            <person name="Pitluck S."/>
            <person name="Peters L."/>
            <person name="Mikhailova N."/>
            <person name="Davenport K."/>
            <person name="Kyrpides N."/>
            <person name="Mavromatis K."/>
            <person name="Pagani I."/>
            <person name="Ivanova N."/>
            <person name="Ovchinnikova G."/>
            <person name="Zeytun A."/>
            <person name="Detter J.C."/>
            <person name="Han C."/>
            <person name="Land M."/>
            <person name="Hauser L."/>
            <person name="Markowitz V."/>
            <person name="Cheng J.-F."/>
            <person name="Hugenholtz P."/>
            <person name="Woyke T."/>
            <person name="Wu D."/>
            <person name="Tindall B."/>
            <person name="Pomrenke H."/>
            <person name="Brambilla E."/>
            <person name="Klenk H.-P."/>
            <person name="Eisen J.A."/>
        </authorList>
    </citation>
    <scope>NUCLEOTIDE SEQUENCE [LARGE SCALE GENOMIC DNA]</scope>
    <source>
        <strain evidence="2">DSM 15883 / CIP 108006 / LMG 21964 / BA134</strain>
    </source>
</reference>
<evidence type="ECO:0000313" key="2">
    <source>
        <dbReference type="Proteomes" id="UP000006050"/>
    </source>
</evidence>
<organism evidence="1 2">
    <name type="scientific">Belliella baltica (strain DSM 15883 / CIP 108006 / LMG 21964 / BA134)</name>
    <dbReference type="NCBI Taxonomy" id="866536"/>
    <lineage>
        <taxon>Bacteria</taxon>
        <taxon>Pseudomonadati</taxon>
        <taxon>Bacteroidota</taxon>
        <taxon>Cytophagia</taxon>
        <taxon>Cytophagales</taxon>
        <taxon>Cyclobacteriaceae</taxon>
        <taxon>Belliella</taxon>
    </lineage>
</organism>
<gene>
    <name evidence="1" type="ordered locus">Belba_2139</name>
</gene>
<proteinExistence type="predicted"/>
<name>I3Z638_BELBD</name>
<dbReference type="OrthoDB" id="9808492at2"/>
<dbReference type="HOGENOM" id="CLU_042788_0_0_10"/>